<evidence type="ECO:0000256" key="10">
    <source>
        <dbReference type="ARBA" id="ARBA00023209"/>
    </source>
</evidence>
<keyword evidence="4 12" id="KW-0808">Transferase</keyword>
<feature type="domain" description="PLD phosphodiesterase" evidence="14">
    <location>
        <begin position="216"/>
        <end position="243"/>
    </location>
</feature>
<evidence type="ECO:0000256" key="9">
    <source>
        <dbReference type="ARBA" id="ARBA00023136"/>
    </source>
</evidence>
<evidence type="ECO:0000313" key="15">
    <source>
        <dbReference type="EMBL" id="BEH00425.1"/>
    </source>
</evidence>
<evidence type="ECO:0000256" key="3">
    <source>
        <dbReference type="ARBA" id="ARBA00022516"/>
    </source>
</evidence>
<keyword evidence="16" id="KW-1185">Reference proteome</keyword>
<keyword evidence="3 12" id="KW-0444">Lipid biosynthesis</keyword>
<reference evidence="15 16" key="1">
    <citation type="submission" date="2023-04" db="EMBL/GenBank/DDBJ databases">
        <title>Draft genome sequence of acteroides sedimenti strain YN3PY1.</title>
        <authorList>
            <person name="Yoshida N."/>
        </authorList>
    </citation>
    <scope>NUCLEOTIDE SEQUENCE [LARGE SCALE GENOMIC DNA]</scope>
    <source>
        <strain evidence="15 16">YN3PY1</strain>
    </source>
</reference>
<feature type="active site" evidence="12">
    <location>
        <position position="403"/>
    </location>
</feature>
<dbReference type="EMBL" id="AP028055">
    <property type="protein sequence ID" value="BEH00425.1"/>
    <property type="molecule type" value="Genomic_DNA"/>
</dbReference>
<comment type="subcellular location">
    <subcellularLocation>
        <location evidence="1 12">Cell membrane</location>
        <topology evidence="1 12">Multi-pass membrane protein</topology>
    </subcellularLocation>
</comment>
<dbReference type="PANTHER" id="PTHR21248">
    <property type="entry name" value="CARDIOLIPIN SYNTHASE"/>
    <property type="match status" value="1"/>
</dbReference>
<keyword evidence="2 12" id="KW-1003">Cell membrane</keyword>
<dbReference type="EC" id="2.7.8.-" evidence="12 13"/>
<protein>
    <recommendedName>
        <fullName evidence="12 13">Cardiolipin synthase</fullName>
        <shortName evidence="12">CL synthase</shortName>
        <ecNumber evidence="12 13">2.7.8.-</ecNumber>
    </recommendedName>
</protein>
<evidence type="ECO:0000256" key="12">
    <source>
        <dbReference type="HAMAP-Rule" id="MF_01916"/>
    </source>
</evidence>
<evidence type="ECO:0000256" key="8">
    <source>
        <dbReference type="ARBA" id="ARBA00023098"/>
    </source>
</evidence>
<evidence type="ECO:0000256" key="11">
    <source>
        <dbReference type="ARBA" id="ARBA00023264"/>
    </source>
</evidence>
<keyword evidence="9 12" id="KW-0472">Membrane</keyword>
<dbReference type="PANTHER" id="PTHR21248:SF22">
    <property type="entry name" value="PHOSPHOLIPASE D"/>
    <property type="match status" value="1"/>
</dbReference>
<dbReference type="CDD" id="cd09110">
    <property type="entry name" value="PLDc_CLS_1"/>
    <property type="match status" value="1"/>
</dbReference>
<dbReference type="InterPro" id="IPR030874">
    <property type="entry name" value="Cardiolipin_synth_Firmi"/>
</dbReference>
<keyword evidence="5 12" id="KW-0812">Transmembrane</keyword>
<feature type="active site" evidence="12">
    <location>
        <position position="396"/>
    </location>
</feature>
<dbReference type="SUPFAM" id="SSF56024">
    <property type="entry name" value="Phospholipase D/nuclease"/>
    <property type="match status" value="2"/>
</dbReference>
<evidence type="ECO:0000256" key="1">
    <source>
        <dbReference type="ARBA" id="ARBA00004651"/>
    </source>
</evidence>
<dbReference type="NCBIfam" id="TIGR04265">
    <property type="entry name" value="bac_cardiolipin"/>
    <property type="match status" value="1"/>
</dbReference>
<dbReference type="Pfam" id="PF13396">
    <property type="entry name" value="PLDc_N"/>
    <property type="match status" value="1"/>
</dbReference>
<dbReference type="RefSeq" id="WP_353331766.1">
    <property type="nucleotide sequence ID" value="NZ_AP028055.1"/>
</dbReference>
<comment type="catalytic activity">
    <reaction evidence="12">
        <text>2 a 1,2-diacyl-sn-glycero-3-phospho-(1'-sn-glycerol) = a cardiolipin + glycerol</text>
        <dbReference type="Rhea" id="RHEA:31451"/>
        <dbReference type="ChEBI" id="CHEBI:17754"/>
        <dbReference type="ChEBI" id="CHEBI:62237"/>
        <dbReference type="ChEBI" id="CHEBI:64716"/>
    </reaction>
</comment>
<dbReference type="InterPro" id="IPR027379">
    <property type="entry name" value="CLS_N"/>
</dbReference>
<organism evidence="15 16">
    <name type="scientific">Bacteroides sedimenti</name>
    <dbReference type="NCBI Taxonomy" id="2136147"/>
    <lineage>
        <taxon>Bacteria</taxon>
        <taxon>Pseudomonadati</taxon>
        <taxon>Bacteroidota</taxon>
        <taxon>Bacteroidia</taxon>
        <taxon>Bacteroidales</taxon>
        <taxon>Bacteroidaceae</taxon>
        <taxon>Bacteroides</taxon>
    </lineage>
</organism>
<evidence type="ECO:0000259" key="14">
    <source>
        <dbReference type="PROSITE" id="PS50035"/>
    </source>
</evidence>
<gene>
    <name evidence="15" type="ORF">BSYN_26890</name>
</gene>
<feature type="domain" description="PLD phosphodiesterase" evidence="14">
    <location>
        <begin position="391"/>
        <end position="418"/>
    </location>
</feature>
<dbReference type="PROSITE" id="PS50035">
    <property type="entry name" value="PLD"/>
    <property type="match status" value="2"/>
</dbReference>
<sequence>MEWSSIFNSIFSVTYNILYFGVIIGMIIIIILDNRNPVKTMAWVLVLAFLPYVGIVFYFFFGRSTRREKIISKKSFNRLMKKPMAEFVAQESYDLPADQYQVAQLFRNTNQALPFEGNQLGIYTDGYSMIQSLVKELMQAKSHIHMEFYIFENDPIGRLMRDVLIDKARQGVEVRLIYDDVGCWHVPNRFFEEMIEAGIDARAFLKVRFPLFTSKVNYRNHRKIVVIDGKVGFVGGMNIALRYIRGFDWGIWRDTHLMAKGKAVHGLQTAFLLDWYFVNQTLLTSNKFFPVIESSGNSLVQVVTSDPIAEWKEIMQGLCLAISSAKKYFYIQTPYFLPTEPILASLQTAALAGVDIRLMIPQKADAVITHLATCSYLKDVMKAGVKVFLYQKGFLHSKLMVSDDALSTVGSTNMDFRSFEHNFEVNAFMYDEPTAIRLKEIFFQDQRDCIPLYLKNWEKRSKKQKVKESVVRILSPML</sequence>
<dbReference type="InterPro" id="IPR022924">
    <property type="entry name" value="Cardiolipin_synthase"/>
</dbReference>
<keyword evidence="11 12" id="KW-1208">Phospholipid metabolism</keyword>
<evidence type="ECO:0000256" key="13">
    <source>
        <dbReference type="NCBIfam" id="TIGR04265"/>
    </source>
</evidence>
<evidence type="ECO:0000313" key="16">
    <source>
        <dbReference type="Proteomes" id="UP001496674"/>
    </source>
</evidence>
<feature type="transmembrane region" description="Helical" evidence="12">
    <location>
        <begin position="6"/>
        <end position="30"/>
    </location>
</feature>
<dbReference type="CDD" id="cd09112">
    <property type="entry name" value="PLDc_CLS_2"/>
    <property type="match status" value="1"/>
</dbReference>
<feature type="active site" evidence="12">
    <location>
        <position position="223"/>
    </location>
</feature>
<evidence type="ECO:0000256" key="4">
    <source>
        <dbReference type="ARBA" id="ARBA00022679"/>
    </source>
</evidence>
<comment type="function">
    <text evidence="12">Catalyzes the reversible phosphatidyl group transfer from one phosphatidylglycerol molecule to another to form cardiolipin (CL) (diphosphatidylglycerol) and glycerol.</text>
</comment>
<feature type="active site" evidence="12">
    <location>
        <position position="228"/>
    </location>
</feature>
<dbReference type="InterPro" id="IPR001736">
    <property type="entry name" value="PLipase_D/transphosphatidylase"/>
</dbReference>
<dbReference type="InterPro" id="IPR025202">
    <property type="entry name" value="PLD-like_dom"/>
</dbReference>
<evidence type="ECO:0000256" key="7">
    <source>
        <dbReference type="ARBA" id="ARBA00022989"/>
    </source>
</evidence>
<keyword evidence="10 12" id="KW-0594">Phospholipid biosynthesis</keyword>
<accession>A0ABM8IGQ5</accession>
<feature type="active site" evidence="12">
    <location>
        <position position="398"/>
    </location>
</feature>
<keyword evidence="6" id="KW-0677">Repeat</keyword>
<proteinExistence type="inferred from homology"/>
<dbReference type="HAMAP" id="MF_01916">
    <property type="entry name" value="Cardiolipin_synth_Cls"/>
    <property type="match status" value="1"/>
</dbReference>
<keyword evidence="8 12" id="KW-0443">Lipid metabolism</keyword>
<feature type="transmembrane region" description="Helical" evidence="12">
    <location>
        <begin position="42"/>
        <end position="61"/>
    </location>
</feature>
<evidence type="ECO:0000256" key="2">
    <source>
        <dbReference type="ARBA" id="ARBA00022475"/>
    </source>
</evidence>
<name>A0ABM8IGQ5_9BACE</name>
<dbReference type="SMART" id="SM00155">
    <property type="entry name" value="PLDc"/>
    <property type="match status" value="2"/>
</dbReference>
<evidence type="ECO:0000256" key="6">
    <source>
        <dbReference type="ARBA" id="ARBA00022737"/>
    </source>
</evidence>
<dbReference type="Pfam" id="PF13091">
    <property type="entry name" value="PLDc_2"/>
    <property type="match status" value="2"/>
</dbReference>
<dbReference type="Proteomes" id="UP001496674">
    <property type="component" value="Chromosome"/>
</dbReference>
<evidence type="ECO:0000256" key="5">
    <source>
        <dbReference type="ARBA" id="ARBA00022692"/>
    </source>
</evidence>
<comment type="similarity">
    <text evidence="12">Belongs to the phospholipase D family. Cardiolipin synthase subfamily.</text>
</comment>
<feature type="active site" evidence="12">
    <location>
        <position position="221"/>
    </location>
</feature>
<keyword evidence="7 12" id="KW-1133">Transmembrane helix</keyword>
<dbReference type="Gene3D" id="3.30.870.10">
    <property type="entry name" value="Endonuclease Chain A"/>
    <property type="match status" value="2"/>
</dbReference>